<feature type="compositionally biased region" description="Low complexity" evidence="2">
    <location>
        <begin position="123"/>
        <end position="136"/>
    </location>
</feature>
<accession>R4WLH5</accession>
<protein>
    <recommendedName>
        <fullName evidence="4">Titin</fullName>
    </recommendedName>
</protein>
<feature type="region of interest" description="Disordered" evidence="2">
    <location>
        <begin position="531"/>
        <end position="694"/>
    </location>
</feature>
<feature type="non-terminal residue" evidence="3">
    <location>
        <position position="694"/>
    </location>
</feature>
<feature type="compositionally biased region" description="Basic and acidic residues" evidence="2">
    <location>
        <begin position="172"/>
        <end position="181"/>
    </location>
</feature>
<feature type="compositionally biased region" description="Basic and acidic residues" evidence="2">
    <location>
        <begin position="317"/>
        <end position="331"/>
    </location>
</feature>
<sequence>PTEYTTITDKRTTTKSYNEEFLDAEKSPKSKATDDKPRGTDKTPDSKPRDKKPEETEKISPTKPRGDSPSKTEKYPSGKPHGDGPHDKKDKTPSSKPRDDKPSDTDRGQTKPFREGPDDTEFSKTTSTTTKIYSSTPRDSKEPGEPTEYTTIIERTPKGKPVGSEPVYGEFSETRSSRTETKMVGSKTVKSSSTTRFEVGPEGPLEPVETVTYITELPSRKIPSGTSKDERHTSVTETTVRMVGGKIVKSESTKKVIRDDLEDGRIIREFETSPTRKVTETRLVSDVTGSHVSSETKFVSSKLVKSSSTKKIEVVSEKTDKFPESPRDAPTRTEIIPSDTTDNIYSETRVRQFVDRSEDVRKTSSKTEVRDVVSKTRVTEREIKSDTLRDERIVDERVTKEEKIQKKDVKEIIETTRKDTKKIDDHRKTTAVKEQCICEMCTCGRHRCRHTVVEESPLVVKDAPLEGSSLTKEEFHPWKPEQVERPPLKRLHTQLHLPDEPLNAVSSYKEEFDKKEPVPKPRIHKLEDHLHLEGEYHPERRKEFTPVKGDRAPVRKPKDNLRPEGDFERPSPESYKPGERAPIVKHPDNLKPEGEFERPKPEGYKPGDRAPIVKHPDTLKLEGDFQVPEKPKVGPAERPKPVKPSDNLRPEGAFERPKHEEFRPGERAPIVRHPDNLRPEGEFERPKPEGYRPG</sequence>
<dbReference type="AlphaFoldDB" id="R4WLH5"/>
<evidence type="ECO:0000256" key="1">
    <source>
        <dbReference type="ARBA" id="ARBA00008738"/>
    </source>
</evidence>
<evidence type="ECO:0000313" key="3">
    <source>
        <dbReference type="EMBL" id="BAN21695.1"/>
    </source>
</evidence>
<dbReference type="GO" id="GO:0005879">
    <property type="term" value="C:axonemal microtubule"/>
    <property type="evidence" value="ECO:0007669"/>
    <property type="project" value="TreeGrafter"/>
</dbReference>
<reference evidence="3" key="1">
    <citation type="journal article" date="2013" name="PLoS ONE">
        <title>Gene expression in gut symbiotic organ of stinkbug affected by extracellular bacterial symbiont.</title>
        <authorList>
            <person name="Futahashi R."/>
            <person name="Tanaka K."/>
            <person name="Tanahashi M."/>
            <person name="Nikoh N."/>
            <person name="Kikuchi Y."/>
            <person name="Lee B.L."/>
            <person name="Fukatsu T."/>
        </authorList>
    </citation>
    <scope>NUCLEOTIDE SEQUENCE</scope>
    <source>
        <tissue evidence="3">Midgut</tissue>
    </source>
</reference>
<organism evidence="3">
    <name type="scientific">Riptortus pedestris</name>
    <name type="common">Bean bug</name>
    <dbReference type="NCBI Taxonomy" id="329032"/>
    <lineage>
        <taxon>Eukaryota</taxon>
        <taxon>Metazoa</taxon>
        <taxon>Ecdysozoa</taxon>
        <taxon>Arthropoda</taxon>
        <taxon>Hexapoda</taxon>
        <taxon>Insecta</taxon>
        <taxon>Pterygota</taxon>
        <taxon>Neoptera</taxon>
        <taxon>Paraneoptera</taxon>
        <taxon>Hemiptera</taxon>
        <taxon>Heteroptera</taxon>
        <taxon>Panheteroptera</taxon>
        <taxon>Pentatomomorpha</taxon>
        <taxon>Coreoidea</taxon>
        <taxon>Alydidae</taxon>
        <taxon>Riptortus</taxon>
    </lineage>
</organism>
<feature type="region of interest" description="Disordered" evidence="2">
    <location>
        <begin position="317"/>
        <end position="337"/>
    </location>
</feature>
<feature type="compositionally biased region" description="Basic and acidic residues" evidence="2">
    <location>
        <begin position="646"/>
        <end position="666"/>
    </location>
</feature>
<feature type="compositionally biased region" description="Basic and acidic residues" evidence="2">
    <location>
        <begin position="614"/>
        <end position="640"/>
    </location>
</feature>
<dbReference type="GO" id="GO:0036126">
    <property type="term" value="C:sperm flagellum"/>
    <property type="evidence" value="ECO:0007669"/>
    <property type="project" value="TreeGrafter"/>
</dbReference>
<proteinExistence type="evidence at transcript level"/>
<dbReference type="PANTHER" id="PTHR31516:SF16">
    <property type="entry name" value="TITIN"/>
    <property type="match status" value="1"/>
</dbReference>
<evidence type="ECO:0008006" key="4">
    <source>
        <dbReference type="Google" id="ProtNLM"/>
    </source>
</evidence>
<dbReference type="PANTHER" id="PTHR31516">
    <property type="entry name" value="STABILIZER OF AXONEMAL MICROTUBULES 2"/>
    <property type="match status" value="1"/>
</dbReference>
<comment type="similarity">
    <text evidence="1">Belongs to the FAM154 family.</text>
</comment>
<feature type="compositionally biased region" description="Low complexity" evidence="2">
    <location>
        <begin position="182"/>
        <end position="212"/>
    </location>
</feature>
<feature type="compositionally biased region" description="Basic and acidic residues" evidence="2">
    <location>
        <begin position="585"/>
        <end position="608"/>
    </location>
</feature>
<dbReference type="GO" id="GO:0005814">
    <property type="term" value="C:centriole"/>
    <property type="evidence" value="ECO:0007669"/>
    <property type="project" value="TreeGrafter"/>
</dbReference>
<feature type="compositionally biased region" description="Basic and acidic residues" evidence="2">
    <location>
        <begin position="531"/>
        <end position="579"/>
    </location>
</feature>
<feature type="region of interest" description="Disordered" evidence="2">
    <location>
        <begin position="1"/>
        <end position="239"/>
    </location>
</feature>
<evidence type="ECO:0000256" key="2">
    <source>
        <dbReference type="SAM" id="MobiDB-lite"/>
    </source>
</evidence>
<dbReference type="GO" id="GO:0008017">
    <property type="term" value="F:microtubule binding"/>
    <property type="evidence" value="ECO:0007669"/>
    <property type="project" value="InterPro"/>
</dbReference>
<feature type="compositionally biased region" description="Basic and acidic residues" evidence="2">
    <location>
        <begin position="672"/>
        <end position="694"/>
    </location>
</feature>
<dbReference type="EMBL" id="AK418644">
    <property type="protein sequence ID" value="BAN21695.1"/>
    <property type="molecule type" value="mRNA"/>
</dbReference>
<dbReference type="InterPro" id="IPR033336">
    <property type="entry name" value="SAXO1/2"/>
</dbReference>
<dbReference type="GO" id="GO:0036064">
    <property type="term" value="C:ciliary basal body"/>
    <property type="evidence" value="ECO:0007669"/>
    <property type="project" value="TreeGrafter"/>
</dbReference>
<feature type="non-terminal residue" evidence="3">
    <location>
        <position position="1"/>
    </location>
</feature>
<feature type="compositionally biased region" description="Basic and acidic residues" evidence="2">
    <location>
        <begin position="23"/>
        <end position="117"/>
    </location>
</feature>
<name>R4WLH5_RIPPE</name>